<sequence length="125" mass="13552">MRAARGQSLAHRVILFLYGTLLDARVLARRSGEPGLARRLRPARLAGFARVGLRGTPYPTLIARPGAVTEGALLRAPAAARAHLACYEGPSYRLRPVRVTTARGPVWAQAWVAARWRASTASWVG</sequence>
<dbReference type="SUPFAM" id="SSF110857">
    <property type="entry name" value="Gamma-glutamyl cyclotransferase-like"/>
    <property type="match status" value="1"/>
</dbReference>
<dbReference type="InterPro" id="IPR036568">
    <property type="entry name" value="GGCT-like_sf"/>
</dbReference>
<dbReference type="InterPro" id="IPR013024">
    <property type="entry name" value="GGCT-like"/>
</dbReference>
<evidence type="ECO:0000259" key="1">
    <source>
        <dbReference type="Pfam" id="PF06094"/>
    </source>
</evidence>
<dbReference type="Gene3D" id="3.10.490.10">
    <property type="entry name" value="Gamma-glutamyl cyclotransferase-like"/>
    <property type="match status" value="1"/>
</dbReference>
<feature type="domain" description="Gamma-glutamylcyclotransferase AIG2-like" evidence="1">
    <location>
        <begin position="15"/>
        <end position="114"/>
    </location>
</feature>
<dbReference type="AlphaFoldDB" id="A0A9X0UDW6"/>
<name>A0A9X0UDW6_9PROT</name>
<dbReference type="CDD" id="cd06661">
    <property type="entry name" value="GGCT_like"/>
    <property type="match status" value="1"/>
</dbReference>
<dbReference type="Pfam" id="PF06094">
    <property type="entry name" value="GGACT"/>
    <property type="match status" value="1"/>
</dbReference>
<gene>
    <name evidence="2" type="ORF">H7965_12085</name>
</gene>
<dbReference type="EMBL" id="JACOMF010000012">
    <property type="protein sequence ID" value="MBC4016063.1"/>
    <property type="molecule type" value="Genomic_DNA"/>
</dbReference>
<dbReference type="RefSeq" id="WP_186770836.1">
    <property type="nucleotide sequence ID" value="NZ_JACOMF010000012.1"/>
</dbReference>
<organism evidence="2 3">
    <name type="scientific">Siccirubricoccus deserti</name>
    <dbReference type="NCBI Taxonomy" id="2013562"/>
    <lineage>
        <taxon>Bacteria</taxon>
        <taxon>Pseudomonadati</taxon>
        <taxon>Pseudomonadota</taxon>
        <taxon>Alphaproteobacteria</taxon>
        <taxon>Acetobacterales</taxon>
        <taxon>Roseomonadaceae</taxon>
        <taxon>Siccirubricoccus</taxon>
    </lineage>
</organism>
<dbReference type="InterPro" id="IPR009288">
    <property type="entry name" value="AIG2-like_dom"/>
</dbReference>
<evidence type="ECO:0000313" key="2">
    <source>
        <dbReference type="EMBL" id="MBC4016063.1"/>
    </source>
</evidence>
<accession>A0A9X0UDW6</accession>
<dbReference type="Proteomes" id="UP000600101">
    <property type="component" value="Unassembled WGS sequence"/>
</dbReference>
<protein>
    <submittedName>
        <fullName evidence="2">Gamma-glutamylcyclotransferase</fullName>
    </submittedName>
</protein>
<reference evidence="2" key="1">
    <citation type="submission" date="2020-08" db="EMBL/GenBank/DDBJ databases">
        <authorList>
            <person name="Hu Y."/>
            <person name="Nguyen S.V."/>
            <person name="Li F."/>
            <person name="Fanning S."/>
        </authorList>
    </citation>
    <scope>NUCLEOTIDE SEQUENCE</scope>
    <source>
        <strain evidence="2">SYSU D8009</strain>
    </source>
</reference>
<comment type="caution">
    <text evidence="2">The sequence shown here is derived from an EMBL/GenBank/DDBJ whole genome shotgun (WGS) entry which is preliminary data.</text>
</comment>
<evidence type="ECO:0000313" key="3">
    <source>
        <dbReference type="Proteomes" id="UP000600101"/>
    </source>
</evidence>
<proteinExistence type="predicted"/>
<keyword evidence="3" id="KW-1185">Reference proteome</keyword>